<name>A0A0U5G4Z9_ASPCI</name>
<keyword evidence="2" id="KW-1133">Transmembrane helix</keyword>
<feature type="region of interest" description="Disordered" evidence="1">
    <location>
        <begin position="267"/>
        <end position="315"/>
    </location>
</feature>
<gene>
    <name evidence="3" type="ORF">ASPCAL10317</name>
</gene>
<feature type="region of interest" description="Disordered" evidence="1">
    <location>
        <begin position="347"/>
        <end position="412"/>
    </location>
</feature>
<evidence type="ECO:0000256" key="2">
    <source>
        <dbReference type="SAM" id="Phobius"/>
    </source>
</evidence>
<feature type="compositionally biased region" description="Polar residues" evidence="1">
    <location>
        <begin position="351"/>
        <end position="361"/>
    </location>
</feature>
<dbReference type="Proteomes" id="UP000054771">
    <property type="component" value="Unassembled WGS sequence"/>
</dbReference>
<dbReference type="InterPro" id="IPR008972">
    <property type="entry name" value="Cupredoxin"/>
</dbReference>
<feature type="region of interest" description="Disordered" evidence="1">
    <location>
        <begin position="164"/>
        <end position="202"/>
    </location>
</feature>
<feature type="transmembrane region" description="Helical" evidence="2">
    <location>
        <begin position="205"/>
        <end position="231"/>
    </location>
</feature>
<dbReference type="OrthoDB" id="2331100at2759"/>
<evidence type="ECO:0000313" key="4">
    <source>
        <dbReference type="Proteomes" id="UP000054771"/>
    </source>
</evidence>
<feature type="compositionally biased region" description="Low complexity" evidence="1">
    <location>
        <begin position="364"/>
        <end position="383"/>
    </location>
</feature>
<evidence type="ECO:0000256" key="1">
    <source>
        <dbReference type="SAM" id="MobiDB-lite"/>
    </source>
</evidence>
<feature type="compositionally biased region" description="Low complexity" evidence="1">
    <location>
        <begin position="1"/>
        <end position="32"/>
    </location>
</feature>
<dbReference type="CDD" id="cd00920">
    <property type="entry name" value="Cupredoxin"/>
    <property type="match status" value="1"/>
</dbReference>
<evidence type="ECO:0008006" key="5">
    <source>
        <dbReference type="Google" id="ProtNLM"/>
    </source>
</evidence>
<keyword evidence="2" id="KW-0812">Transmembrane</keyword>
<dbReference type="Gene3D" id="2.60.40.420">
    <property type="entry name" value="Cupredoxins - blue copper proteins"/>
    <property type="match status" value="1"/>
</dbReference>
<dbReference type="SUPFAM" id="SSF49503">
    <property type="entry name" value="Cupredoxins"/>
    <property type="match status" value="1"/>
</dbReference>
<reference evidence="4" key="1">
    <citation type="journal article" date="2016" name="Genome Announc.">
        <title>Draft genome sequences of fungus Aspergillus calidoustus.</title>
        <authorList>
            <person name="Horn F."/>
            <person name="Linde J."/>
            <person name="Mattern D.J."/>
            <person name="Walther G."/>
            <person name="Guthke R."/>
            <person name="Scherlach K."/>
            <person name="Martin K."/>
            <person name="Brakhage A.A."/>
            <person name="Petzke L."/>
            <person name="Valiante V."/>
        </authorList>
    </citation>
    <scope>NUCLEOTIDE SEQUENCE [LARGE SCALE GENOMIC DNA]</scope>
    <source>
        <strain evidence="4">SF006504</strain>
    </source>
</reference>
<dbReference type="STRING" id="454130.A0A0U5G4Z9"/>
<evidence type="ECO:0000313" key="3">
    <source>
        <dbReference type="EMBL" id="CEL07154.1"/>
    </source>
</evidence>
<keyword evidence="2" id="KW-0472">Membrane</keyword>
<feature type="compositionally biased region" description="Low complexity" evidence="1">
    <location>
        <begin position="168"/>
        <end position="202"/>
    </location>
</feature>
<dbReference type="CDD" id="cd12087">
    <property type="entry name" value="TM_EGFR-like"/>
    <property type="match status" value="1"/>
</dbReference>
<dbReference type="EMBL" id="CDMC01000009">
    <property type="protein sequence ID" value="CEL07154.1"/>
    <property type="molecule type" value="Genomic_DNA"/>
</dbReference>
<proteinExistence type="predicted"/>
<protein>
    <recommendedName>
        <fullName evidence="5">Extracellular serine-rich protein</fullName>
    </recommendedName>
</protein>
<sequence length="412" mass="42632">MSSSDTSSRSETPTTTRRPETPTSTTSAAAETHTIKVGPKEDPHGYVPHSLTANVGDLVVFEFYPRNHSVVQADWKAPCIPADGDYFFSGIKNEFEEVNGQVVGRLPTWNLSIERDEPIFFYCTGTDSCIVNGMVGAINPNSTMSWDSQHSAALDSPYMLLPGQSMPAEGETNNPGTGTTPHTTGTATSDPNTSPSSSSHSSSGLGAGAIAGIVIGAVAFVVILCVLLFILGRNRVYKKWVSSSESGVVGGSVNALRTAKWALSTSAAGEGGKSEGGDAPVFGGSPAGELGLAPPTGPGSVLSGSSSATGAGTIGTGTGTGVASLDYPPSLPRSAIFSAHESGYGQGFGTGHSSQVLSQRPSLGPGQLQGLHHAGQQGQQQQPYWIWDQSIQPHPYMPKKEGPSELEGEPSR</sequence>
<accession>A0A0U5G4Z9</accession>
<dbReference type="InterPro" id="IPR052953">
    <property type="entry name" value="Ser-rich/MCO-related"/>
</dbReference>
<dbReference type="PANTHER" id="PTHR34883">
    <property type="entry name" value="SERINE-RICH PROTEIN, PUTATIVE-RELATED-RELATED"/>
    <property type="match status" value="1"/>
</dbReference>
<keyword evidence="4" id="KW-1185">Reference proteome</keyword>
<feature type="region of interest" description="Disordered" evidence="1">
    <location>
        <begin position="1"/>
        <end position="45"/>
    </location>
</feature>
<feature type="compositionally biased region" description="Basic and acidic residues" evidence="1">
    <location>
        <begin position="398"/>
        <end position="412"/>
    </location>
</feature>
<feature type="compositionally biased region" description="Low complexity" evidence="1">
    <location>
        <begin position="298"/>
        <end position="311"/>
    </location>
</feature>
<organism evidence="3 4">
    <name type="scientific">Aspergillus calidoustus</name>
    <dbReference type="NCBI Taxonomy" id="454130"/>
    <lineage>
        <taxon>Eukaryota</taxon>
        <taxon>Fungi</taxon>
        <taxon>Dikarya</taxon>
        <taxon>Ascomycota</taxon>
        <taxon>Pezizomycotina</taxon>
        <taxon>Eurotiomycetes</taxon>
        <taxon>Eurotiomycetidae</taxon>
        <taxon>Eurotiales</taxon>
        <taxon>Aspergillaceae</taxon>
        <taxon>Aspergillus</taxon>
        <taxon>Aspergillus subgen. Nidulantes</taxon>
    </lineage>
</organism>
<dbReference type="AlphaFoldDB" id="A0A0U5G4Z9"/>
<dbReference type="PANTHER" id="PTHR34883:SF8">
    <property type="entry name" value="EXTRACELLULAR SERINE-RICH PROTEIN (AFU_ORTHOLOGUE AFUA_6G00670)"/>
    <property type="match status" value="1"/>
</dbReference>
<dbReference type="OMA" id="CIPADGD"/>